<dbReference type="SUPFAM" id="SSF48008">
    <property type="entry name" value="GntR ligand-binding domain-like"/>
    <property type="match status" value="1"/>
</dbReference>
<accession>A0ABY8QUD4</accession>
<dbReference type="Pfam" id="PF07729">
    <property type="entry name" value="FCD"/>
    <property type="match status" value="1"/>
</dbReference>
<evidence type="ECO:0000256" key="1">
    <source>
        <dbReference type="ARBA" id="ARBA00023015"/>
    </source>
</evidence>
<keyword evidence="1" id="KW-0805">Transcription regulation</keyword>
<evidence type="ECO:0000259" key="4">
    <source>
        <dbReference type="PROSITE" id="PS50949"/>
    </source>
</evidence>
<dbReference type="SUPFAM" id="SSF46785">
    <property type="entry name" value="Winged helix' DNA-binding domain"/>
    <property type="match status" value="1"/>
</dbReference>
<dbReference type="Gene3D" id="1.10.10.10">
    <property type="entry name" value="Winged helix-like DNA-binding domain superfamily/Winged helix DNA-binding domain"/>
    <property type="match status" value="1"/>
</dbReference>
<keyword evidence="2" id="KW-0238">DNA-binding</keyword>
<dbReference type="PANTHER" id="PTHR43537:SF5">
    <property type="entry name" value="UXU OPERON TRANSCRIPTIONAL REGULATOR"/>
    <property type="match status" value="1"/>
</dbReference>
<gene>
    <name evidence="5" type="ORF">LWF01_01940</name>
</gene>
<keyword evidence="3" id="KW-0804">Transcription</keyword>
<evidence type="ECO:0000256" key="3">
    <source>
        <dbReference type="ARBA" id="ARBA00023163"/>
    </source>
</evidence>
<dbReference type="InterPro" id="IPR036390">
    <property type="entry name" value="WH_DNA-bd_sf"/>
</dbReference>
<dbReference type="Pfam" id="PF00392">
    <property type="entry name" value="GntR"/>
    <property type="match status" value="1"/>
</dbReference>
<dbReference type="InterPro" id="IPR008920">
    <property type="entry name" value="TF_FadR/GntR_C"/>
</dbReference>
<reference evidence="5 6" key="1">
    <citation type="submission" date="2023-05" db="EMBL/GenBank/DDBJ databases">
        <title>Lithophilousrod everest ZFBP1038 complete genpme.</title>
        <authorList>
            <person name="Tian M."/>
        </authorList>
    </citation>
    <scope>NUCLEOTIDE SEQUENCE [LARGE SCALE GENOMIC DNA]</scope>
    <source>
        <strain evidence="5 6">ZFBP1038</strain>
    </source>
</reference>
<dbReference type="SMART" id="SM00345">
    <property type="entry name" value="HTH_GNTR"/>
    <property type="match status" value="1"/>
</dbReference>
<dbReference type="PROSITE" id="PS50949">
    <property type="entry name" value="HTH_GNTR"/>
    <property type="match status" value="1"/>
</dbReference>
<organism evidence="5 6">
    <name type="scientific">Saxibacter everestensis</name>
    <dbReference type="NCBI Taxonomy" id="2909229"/>
    <lineage>
        <taxon>Bacteria</taxon>
        <taxon>Bacillati</taxon>
        <taxon>Actinomycetota</taxon>
        <taxon>Actinomycetes</taxon>
        <taxon>Micrococcales</taxon>
        <taxon>Brevibacteriaceae</taxon>
        <taxon>Saxibacter</taxon>
    </lineage>
</organism>
<dbReference type="InterPro" id="IPR011711">
    <property type="entry name" value="GntR_C"/>
</dbReference>
<dbReference type="PANTHER" id="PTHR43537">
    <property type="entry name" value="TRANSCRIPTIONAL REGULATOR, GNTR FAMILY"/>
    <property type="match status" value="1"/>
</dbReference>
<dbReference type="Proteomes" id="UP001209083">
    <property type="component" value="Chromosome"/>
</dbReference>
<evidence type="ECO:0000256" key="2">
    <source>
        <dbReference type="ARBA" id="ARBA00023125"/>
    </source>
</evidence>
<dbReference type="EMBL" id="CP090958">
    <property type="protein sequence ID" value="WGW12552.1"/>
    <property type="molecule type" value="Genomic_DNA"/>
</dbReference>
<protein>
    <submittedName>
        <fullName evidence="5">GntR family transcriptional regulator</fullName>
    </submittedName>
</protein>
<dbReference type="Gene3D" id="1.20.120.530">
    <property type="entry name" value="GntR ligand-binding domain-like"/>
    <property type="match status" value="1"/>
</dbReference>
<evidence type="ECO:0000313" key="5">
    <source>
        <dbReference type="EMBL" id="WGW12552.1"/>
    </source>
</evidence>
<keyword evidence="6" id="KW-1185">Reference proteome</keyword>
<dbReference type="CDD" id="cd07377">
    <property type="entry name" value="WHTH_GntR"/>
    <property type="match status" value="1"/>
</dbReference>
<proteinExistence type="predicted"/>
<dbReference type="InterPro" id="IPR036388">
    <property type="entry name" value="WH-like_DNA-bd_sf"/>
</dbReference>
<dbReference type="PRINTS" id="PR00035">
    <property type="entry name" value="HTHGNTR"/>
</dbReference>
<sequence length="246" mass="27374">MDSVTVTAGVPGKIAAPPSLAELATRNLTDAILSGDFLPGERLVEERLCDQLGISRPPLREALKVLEHSGLVVQIPRRGAIVTPLTQHDVYEIVTLRNDLEPMAMRLAFPKLAPERLARCHRAIARMEEVAEFGNEAAMTRAGFEFHIAVVGLAGHRRLEDTYRSMAMQLQLCMAMNNKARRGIEDLHGNLDRHRRMLRVIETGTLDDAIDELEAHGHQTFLVDVVDQLDGATPESTAWLERLRHA</sequence>
<feature type="domain" description="HTH gntR-type" evidence="4">
    <location>
        <begin position="18"/>
        <end position="85"/>
    </location>
</feature>
<dbReference type="SMART" id="SM00895">
    <property type="entry name" value="FCD"/>
    <property type="match status" value="1"/>
</dbReference>
<dbReference type="InterPro" id="IPR000524">
    <property type="entry name" value="Tscrpt_reg_HTH_GntR"/>
</dbReference>
<dbReference type="RefSeq" id="WP_349639355.1">
    <property type="nucleotide sequence ID" value="NZ_CP090958.1"/>
</dbReference>
<evidence type="ECO:0000313" key="6">
    <source>
        <dbReference type="Proteomes" id="UP001209083"/>
    </source>
</evidence>
<name>A0ABY8QUD4_9MICO</name>